<keyword evidence="9" id="KW-0464">Manganese</keyword>
<dbReference type="PANTHER" id="PTHR12439:SF11">
    <property type="entry name" value="URIDYLATE-SPECIFIC ENDORIBONUCLEASE"/>
    <property type="match status" value="1"/>
</dbReference>
<dbReference type="SUPFAM" id="SSF142877">
    <property type="entry name" value="EndoU-like"/>
    <property type="match status" value="1"/>
</dbReference>
<dbReference type="InterPro" id="IPR018998">
    <property type="entry name" value="EndoU_C"/>
</dbReference>
<evidence type="ECO:0000256" key="7">
    <source>
        <dbReference type="ARBA" id="ARBA00022801"/>
    </source>
</evidence>
<keyword evidence="7" id="KW-0378">Hydrolase</keyword>
<comment type="caution">
    <text evidence="13">The sequence shown here is derived from an EMBL/GenBank/DDBJ whole genome shotgun (WGS) entry which is preliminary data.</text>
</comment>
<proteinExistence type="inferred from homology"/>
<dbReference type="EMBL" id="JAGYWB010000013">
    <property type="protein sequence ID" value="KAI0500300.1"/>
    <property type="molecule type" value="Genomic_DNA"/>
</dbReference>
<dbReference type="InterPro" id="IPR039787">
    <property type="entry name" value="ENDOU"/>
</dbReference>
<dbReference type="InterPro" id="IPR037227">
    <property type="entry name" value="EndoU-like"/>
</dbReference>
<evidence type="ECO:0000256" key="10">
    <source>
        <dbReference type="ARBA" id="ARBA00023239"/>
    </source>
</evidence>
<gene>
    <name evidence="13" type="ORF">KFK09_018512</name>
</gene>
<keyword evidence="10" id="KW-0456">Lyase</keyword>
<keyword evidence="6" id="KW-0255">Endonuclease</keyword>
<dbReference type="PROSITE" id="PS51959">
    <property type="entry name" value="ENDOU"/>
    <property type="match status" value="1"/>
</dbReference>
<protein>
    <recommendedName>
        <fullName evidence="12">EndoU domain-containing protein</fullName>
    </recommendedName>
</protein>
<comment type="subunit">
    <text evidence="3">Monomer.</text>
</comment>
<keyword evidence="5" id="KW-0479">Metal-binding</keyword>
<accession>A0A8T3AVY7</accession>
<feature type="domain" description="EndoU" evidence="12">
    <location>
        <begin position="162"/>
        <end position="433"/>
    </location>
</feature>
<dbReference type="PANTHER" id="PTHR12439">
    <property type="entry name" value="PLACENTAL PROTEIN 11-RELATED"/>
    <property type="match status" value="1"/>
</dbReference>
<dbReference type="GO" id="GO:0004521">
    <property type="term" value="F:RNA endonuclease activity"/>
    <property type="evidence" value="ECO:0007669"/>
    <property type="project" value="InterPro"/>
</dbReference>
<dbReference type="GO" id="GO:0003723">
    <property type="term" value="F:RNA binding"/>
    <property type="evidence" value="ECO:0007669"/>
    <property type="project" value="UniProtKB-KW"/>
</dbReference>
<dbReference type="GO" id="GO:0016829">
    <property type="term" value="F:lyase activity"/>
    <property type="evidence" value="ECO:0007669"/>
    <property type="project" value="UniProtKB-KW"/>
</dbReference>
<dbReference type="GO" id="GO:0046872">
    <property type="term" value="F:metal ion binding"/>
    <property type="evidence" value="ECO:0007669"/>
    <property type="project" value="UniProtKB-KW"/>
</dbReference>
<evidence type="ECO:0000256" key="4">
    <source>
        <dbReference type="ARBA" id="ARBA00022722"/>
    </source>
</evidence>
<comment type="cofactor">
    <cofactor evidence="1">
        <name>Mn(2+)</name>
        <dbReference type="ChEBI" id="CHEBI:29035"/>
    </cofactor>
</comment>
<name>A0A8T3AVY7_DENNO</name>
<reference evidence="13" key="1">
    <citation type="journal article" date="2022" name="Front. Genet.">
        <title>Chromosome-Scale Assembly of the Dendrobium nobile Genome Provides Insights Into the Molecular Mechanism of the Biosynthesis of the Medicinal Active Ingredient of Dendrobium.</title>
        <authorList>
            <person name="Xu Q."/>
            <person name="Niu S.-C."/>
            <person name="Li K.-L."/>
            <person name="Zheng P.-J."/>
            <person name="Zhang X.-J."/>
            <person name="Jia Y."/>
            <person name="Liu Y."/>
            <person name="Niu Y.-X."/>
            <person name="Yu L.-H."/>
            <person name="Chen D.-F."/>
            <person name="Zhang G.-Q."/>
        </authorList>
    </citation>
    <scope>NUCLEOTIDE SEQUENCE</scope>
    <source>
        <tissue evidence="13">Leaf</tissue>
    </source>
</reference>
<evidence type="ECO:0000256" key="2">
    <source>
        <dbReference type="ARBA" id="ARBA00010168"/>
    </source>
</evidence>
<dbReference type="Pfam" id="PF09412">
    <property type="entry name" value="XendoU"/>
    <property type="match status" value="1"/>
</dbReference>
<feature type="region of interest" description="Disordered" evidence="11">
    <location>
        <begin position="15"/>
        <end position="102"/>
    </location>
</feature>
<evidence type="ECO:0000256" key="9">
    <source>
        <dbReference type="ARBA" id="ARBA00023211"/>
    </source>
</evidence>
<evidence type="ECO:0000313" key="13">
    <source>
        <dbReference type="EMBL" id="KAI0500300.1"/>
    </source>
</evidence>
<evidence type="ECO:0000259" key="12">
    <source>
        <dbReference type="PROSITE" id="PS51959"/>
    </source>
</evidence>
<dbReference type="AlphaFoldDB" id="A0A8T3AVY7"/>
<keyword evidence="4" id="KW-0540">Nuclease</keyword>
<feature type="compositionally biased region" description="Basic and acidic residues" evidence="11">
    <location>
        <begin position="89"/>
        <end position="102"/>
    </location>
</feature>
<keyword evidence="8" id="KW-0694">RNA-binding</keyword>
<sequence>MEGLIKGLAEVAIGFVAGDRDDHPERQSSPGGEERSRSTWADVVSTGKHEGQGQAQGSSYGYPSNHRFSRKDEEAEQESSLGHNAYSWDSRKEKEDLAHVKEEKTDGDWEVVGQGSHNKKRHPSAFHKVPKENWQMFKLPPSDQMYTNAIHYGADTQPSRTELSDLSEACSKLWELDLNRLVPGKDYKIDCGEGKRAHQKGDMASGSLFKWLGDDVLRRSTYARFCSLLDNYNPQEGYKEVVTPEERHEQTAFIQEIVRTPPINYLHKYLVEKGIVSGNSEEFKEMLTHLWFDLYSRGGGHGSSSAFEHVFVGEIKGHGENAVSGFHNWIQFYLEEAKGNVDYQGYIFPRRYGEHPDSETQLLTIQFEWNGVLKSVSSTLVGVSPEFEVALYTLCFFVGKEDNHVRLGPYSVNIKCYHLGRDKIGSAFPIADC</sequence>
<evidence type="ECO:0000256" key="1">
    <source>
        <dbReference type="ARBA" id="ARBA00001936"/>
    </source>
</evidence>
<organism evidence="13 14">
    <name type="scientific">Dendrobium nobile</name>
    <name type="common">Orchid</name>
    <dbReference type="NCBI Taxonomy" id="94219"/>
    <lineage>
        <taxon>Eukaryota</taxon>
        <taxon>Viridiplantae</taxon>
        <taxon>Streptophyta</taxon>
        <taxon>Embryophyta</taxon>
        <taxon>Tracheophyta</taxon>
        <taxon>Spermatophyta</taxon>
        <taxon>Magnoliopsida</taxon>
        <taxon>Liliopsida</taxon>
        <taxon>Asparagales</taxon>
        <taxon>Orchidaceae</taxon>
        <taxon>Epidendroideae</taxon>
        <taxon>Malaxideae</taxon>
        <taxon>Dendrobiinae</taxon>
        <taxon>Dendrobium</taxon>
    </lineage>
</organism>
<dbReference type="GO" id="GO:0016787">
    <property type="term" value="F:hydrolase activity"/>
    <property type="evidence" value="ECO:0007669"/>
    <property type="project" value="UniProtKB-KW"/>
</dbReference>
<evidence type="ECO:0000256" key="5">
    <source>
        <dbReference type="ARBA" id="ARBA00022723"/>
    </source>
</evidence>
<evidence type="ECO:0000256" key="3">
    <source>
        <dbReference type="ARBA" id="ARBA00011245"/>
    </source>
</evidence>
<feature type="compositionally biased region" description="Low complexity" evidence="11">
    <location>
        <begin position="52"/>
        <end position="62"/>
    </location>
</feature>
<dbReference type="SMR" id="A0A8T3AVY7"/>
<dbReference type="OrthoDB" id="430326at2759"/>
<evidence type="ECO:0000256" key="11">
    <source>
        <dbReference type="SAM" id="MobiDB-lite"/>
    </source>
</evidence>
<evidence type="ECO:0000313" key="14">
    <source>
        <dbReference type="Proteomes" id="UP000829196"/>
    </source>
</evidence>
<dbReference type="CDD" id="cd21159">
    <property type="entry name" value="XendoU"/>
    <property type="match status" value="1"/>
</dbReference>
<dbReference type="Proteomes" id="UP000829196">
    <property type="component" value="Unassembled WGS sequence"/>
</dbReference>
<evidence type="ECO:0000256" key="6">
    <source>
        <dbReference type="ARBA" id="ARBA00022759"/>
    </source>
</evidence>
<feature type="compositionally biased region" description="Basic and acidic residues" evidence="11">
    <location>
        <begin position="18"/>
        <end position="37"/>
    </location>
</feature>
<comment type="similarity">
    <text evidence="2">Belongs to the ENDOU family.</text>
</comment>
<evidence type="ECO:0000256" key="8">
    <source>
        <dbReference type="ARBA" id="ARBA00022884"/>
    </source>
</evidence>
<keyword evidence="14" id="KW-1185">Reference proteome</keyword>